<dbReference type="Proteomes" id="UP000242683">
    <property type="component" value="Unassembled WGS sequence"/>
</dbReference>
<dbReference type="OrthoDB" id="7226219at2"/>
<sequence>MRRARRGAAEQAAPPVQAESDAAPVQAVRLAYPFGFIETEYNRGRFEWVAGEVVRNPAEIALLRSHGAPLEPV</sequence>
<organism evidence="2 3">
    <name type="scientific">Acetobacter malorum</name>
    <dbReference type="NCBI Taxonomy" id="178901"/>
    <lineage>
        <taxon>Bacteria</taxon>
        <taxon>Pseudomonadati</taxon>
        <taxon>Pseudomonadota</taxon>
        <taxon>Alphaproteobacteria</taxon>
        <taxon>Acetobacterales</taxon>
        <taxon>Acetobacteraceae</taxon>
        <taxon>Acetobacter</taxon>
    </lineage>
</organism>
<accession>A0A1Y3G7G6</accession>
<protein>
    <submittedName>
        <fullName evidence="2">Uncharacterized protein</fullName>
    </submittedName>
</protein>
<name>A0A1Y3G7G6_9PROT</name>
<feature type="compositionally biased region" description="Low complexity" evidence="1">
    <location>
        <begin position="9"/>
        <end position="19"/>
    </location>
</feature>
<gene>
    <name evidence="2" type="ORF">HK23_14285</name>
</gene>
<reference evidence="3" key="1">
    <citation type="submission" date="2014-06" db="EMBL/GenBank/DDBJ databases">
        <authorList>
            <person name="Winans N.J."/>
            <person name="Newell P.D."/>
            <person name="Douglas A.E."/>
        </authorList>
    </citation>
    <scope>NUCLEOTIDE SEQUENCE [LARGE SCALE GENOMIC DNA]</scope>
    <source>
        <strain evidence="3">DsW_057</strain>
    </source>
</reference>
<proteinExistence type="predicted"/>
<feature type="region of interest" description="Disordered" evidence="1">
    <location>
        <begin position="1"/>
        <end position="21"/>
    </location>
</feature>
<dbReference type="RefSeq" id="WP_086653097.1">
    <property type="nucleotide sequence ID" value="NZ_JOPG01000009.1"/>
</dbReference>
<evidence type="ECO:0000256" key="1">
    <source>
        <dbReference type="SAM" id="MobiDB-lite"/>
    </source>
</evidence>
<evidence type="ECO:0000313" key="2">
    <source>
        <dbReference type="EMBL" id="OUJ06643.1"/>
    </source>
</evidence>
<dbReference type="EMBL" id="JOPG01000009">
    <property type="protein sequence ID" value="OUJ06643.1"/>
    <property type="molecule type" value="Genomic_DNA"/>
</dbReference>
<evidence type="ECO:0000313" key="3">
    <source>
        <dbReference type="Proteomes" id="UP000242683"/>
    </source>
</evidence>
<comment type="caution">
    <text evidence="2">The sequence shown here is derived from an EMBL/GenBank/DDBJ whole genome shotgun (WGS) entry which is preliminary data.</text>
</comment>
<dbReference type="AlphaFoldDB" id="A0A1Y3G7G6"/>